<dbReference type="Proteomes" id="UP000325113">
    <property type="component" value="Unassembled WGS sequence"/>
</dbReference>
<protein>
    <submittedName>
        <fullName evidence="1">Uncharacterized protein</fullName>
    </submittedName>
</protein>
<name>A0A5A8DPY0_CAFRO</name>
<evidence type="ECO:0000313" key="2">
    <source>
        <dbReference type="Proteomes" id="UP000325113"/>
    </source>
</evidence>
<evidence type="ECO:0000313" key="1">
    <source>
        <dbReference type="EMBL" id="KAA0166794.1"/>
    </source>
</evidence>
<sequence>MAAPKFCGRDRLSAAEFAASSVEAILALAKVGIAIVSPFYEGFADSGVPDRAAWLSASSCVPVYPEEPCQGLSCSASKWEKAKVVACDVALALGHNAAARLALVTGESTMGIARTSWDVTSPPFALRALRVAASNR</sequence>
<gene>
    <name evidence="1" type="ORF">FNF31_01169</name>
</gene>
<reference evidence="1 2" key="1">
    <citation type="submission" date="2019-07" db="EMBL/GenBank/DDBJ databases">
        <title>Genomes of Cafeteria roenbergensis.</title>
        <authorList>
            <person name="Fischer M.G."/>
            <person name="Hackl T."/>
            <person name="Roman M."/>
        </authorList>
    </citation>
    <scope>NUCLEOTIDE SEQUENCE [LARGE SCALE GENOMIC DNA]</scope>
    <source>
        <strain evidence="1 2">Cflag</strain>
    </source>
</reference>
<accession>A0A5A8DPY0</accession>
<comment type="caution">
    <text evidence="1">The sequence shown here is derived from an EMBL/GenBank/DDBJ whole genome shotgun (WGS) entry which is preliminary data.</text>
</comment>
<organism evidence="1 2">
    <name type="scientific">Cafeteria roenbergensis</name>
    <name type="common">Marine flagellate</name>
    <dbReference type="NCBI Taxonomy" id="33653"/>
    <lineage>
        <taxon>Eukaryota</taxon>
        <taxon>Sar</taxon>
        <taxon>Stramenopiles</taxon>
        <taxon>Bigyra</taxon>
        <taxon>Opalozoa</taxon>
        <taxon>Bicosoecida</taxon>
        <taxon>Cafeteriaceae</taxon>
        <taxon>Cafeteria</taxon>
    </lineage>
</organism>
<proteinExistence type="predicted"/>
<dbReference type="EMBL" id="VLTM01000007">
    <property type="protein sequence ID" value="KAA0166794.1"/>
    <property type="molecule type" value="Genomic_DNA"/>
</dbReference>
<dbReference type="AlphaFoldDB" id="A0A5A8DPY0"/>